<comment type="caution">
    <text evidence="1">The sequence shown here is derived from an EMBL/GenBank/DDBJ whole genome shotgun (WGS) entry which is preliminary data.</text>
</comment>
<gene>
    <name evidence="1" type="ORF">DEH80_16190</name>
</gene>
<name>A0A383XPU3_9GAMM</name>
<sequence length="143" mass="15470">MRGLGIGDIMKSDQLFDRRNDGEAARERREAKRTAANELFCQAASQAILLDLKARGVSAGDAVDLRAYWPELADQTHIRSLDFVGATGALVGAGLLESRHTGHRYELTLTEAGALAIERLDSRATPPDGRALRAQVVSALNED</sequence>
<evidence type="ECO:0000313" key="1">
    <source>
        <dbReference type="EMBL" id="PWN54647.1"/>
    </source>
</evidence>
<dbReference type="AlphaFoldDB" id="A0A383XPU3"/>
<organism evidence="1 2">
    <name type="scientific">Abyssibacter profundi</name>
    <dbReference type="NCBI Taxonomy" id="2182787"/>
    <lineage>
        <taxon>Bacteria</taxon>
        <taxon>Pseudomonadati</taxon>
        <taxon>Pseudomonadota</taxon>
        <taxon>Gammaproteobacteria</taxon>
        <taxon>Chromatiales</taxon>
        <taxon>Oceanococcaceae</taxon>
        <taxon>Abyssibacter</taxon>
    </lineage>
</organism>
<keyword evidence="2" id="KW-1185">Reference proteome</keyword>
<evidence type="ECO:0000313" key="2">
    <source>
        <dbReference type="Proteomes" id="UP000251800"/>
    </source>
</evidence>
<reference evidence="1 2" key="1">
    <citation type="submission" date="2018-05" db="EMBL/GenBank/DDBJ databases">
        <title>Abyssibacter profundi OUC007T gen. nov., sp. nov, a marine bacterium isolated from seawater of the Mariana Trench.</title>
        <authorList>
            <person name="Zhou S."/>
        </authorList>
    </citation>
    <scope>NUCLEOTIDE SEQUENCE [LARGE SCALE GENOMIC DNA]</scope>
    <source>
        <strain evidence="1 2">OUC007</strain>
    </source>
</reference>
<dbReference type="EMBL" id="QEQK01000020">
    <property type="protein sequence ID" value="PWN54647.1"/>
    <property type="molecule type" value="Genomic_DNA"/>
</dbReference>
<protein>
    <submittedName>
        <fullName evidence="1">Uncharacterized protein</fullName>
    </submittedName>
</protein>
<proteinExistence type="predicted"/>
<accession>A0A383XPU3</accession>
<dbReference type="Proteomes" id="UP000251800">
    <property type="component" value="Unassembled WGS sequence"/>
</dbReference>